<dbReference type="Proteomes" id="UP000052230">
    <property type="component" value="Unassembled WGS sequence"/>
</dbReference>
<dbReference type="KEGG" id="xcw:J162_00504"/>
<dbReference type="KEGG" id="xcn:J169_00504"/>
<dbReference type="KEGG" id="xcf:J172_00499"/>
<protein>
    <recommendedName>
        <fullName evidence="2">DUF7079 domain-containing protein</fullName>
    </recommendedName>
</protein>
<keyword evidence="4" id="KW-1185">Reference proteome</keyword>
<accession>A0A0U5FRR2</accession>
<evidence type="ECO:0000259" key="2">
    <source>
        <dbReference type="Pfam" id="PF23296"/>
    </source>
</evidence>
<evidence type="ECO:0000256" key="1">
    <source>
        <dbReference type="SAM" id="MobiDB-lite"/>
    </source>
</evidence>
<dbReference type="EMBL" id="CCXZ01000188">
    <property type="protein sequence ID" value="CEG18918.1"/>
    <property type="molecule type" value="Genomic_DNA"/>
</dbReference>
<feature type="region of interest" description="Disordered" evidence="1">
    <location>
        <begin position="1"/>
        <end position="24"/>
    </location>
</feature>
<comment type="caution">
    <text evidence="3">The sequence shown here is derived from an EMBL/GenBank/DDBJ whole genome shotgun (WGS) entry which is preliminary data.</text>
</comment>
<evidence type="ECO:0000313" key="3">
    <source>
        <dbReference type="EMBL" id="CEG18918.1"/>
    </source>
</evidence>
<dbReference type="Pfam" id="PF23296">
    <property type="entry name" value="DUF7079"/>
    <property type="match status" value="1"/>
</dbReference>
<dbReference type="KEGG" id="xcr:J163_00504"/>
<name>A0A0U5FRR2_XANCI</name>
<feature type="domain" description="DUF7079" evidence="2">
    <location>
        <begin position="27"/>
        <end position="120"/>
    </location>
</feature>
<dbReference type="KEGG" id="xcm:J164_00504"/>
<dbReference type="KEGG" id="xcu:J159_00505"/>
<dbReference type="AlphaFoldDB" id="A0A0U5FRR2"/>
<organism evidence="3 4">
    <name type="scientific">Xanthomonas citri pv. citri</name>
    <dbReference type="NCBI Taxonomy" id="611301"/>
    <lineage>
        <taxon>Bacteria</taxon>
        <taxon>Pseudomonadati</taxon>
        <taxon>Pseudomonadota</taxon>
        <taxon>Gammaproteobacteria</taxon>
        <taxon>Lysobacterales</taxon>
        <taxon>Lysobacteraceae</taxon>
        <taxon>Xanthomonas</taxon>
    </lineage>
</organism>
<reference evidence="3 4" key="1">
    <citation type="submission" date="2014-09" db="EMBL/GenBank/DDBJ databases">
        <authorList>
            <person name="Regsiter A."/>
        </authorList>
    </citation>
    <scope>NUCLEOTIDE SEQUENCE [LARGE SCALE GENOMIC DNA]</scope>
</reference>
<proteinExistence type="predicted"/>
<dbReference type="InterPro" id="IPR055507">
    <property type="entry name" value="DUF7079"/>
</dbReference>
<gene>
    <name evidence="3" type="ORF">XAC3562_90049</name>
</gene>
<evidence type="ECO:0000313" key="4">
    <source>
        <dbReference type="Proteomes" id="UP000052230"/>
    </source>
</evidence>
<sequence length="139" mass="15557">MQPVRAGIRSHPGTDMSRATPGTATAAQRRVWEALSRLYLDSDSCDDDGIARVLAASPFALEQLRTMLLYEVHPVLIGNLRSVAGVWDGFDPDWLAAAIQARRARRRHWPARWRWCGHARAQWALLAPRILALRAAATH</sequence>